<dbReference type="EMBL" id="AZGE01000001">
    <property type="protein sequence ID" value="KRM16944.1"/>
    <property type="molecule type" value="Genomic_DNA"/>
</dbReference>
<keyword evidence="1" id="KW-0238">DNA-binding</keyword>
<comment type="caution">
    <text evidence="3">The sequence shown here is derived from an EMBL/GenBank/DDBJ whole genome shotgun (WGS) entry which is preliminary data.</text>
</comment>
<name>A0A0R1WGE7_9LACO</name>
<dbReference type="GO" id="GO:0000976">
    <property type="term" value="F:transcription cis-regulatory region binding"/>
    <property type="evidence" value="ECO:0007669"/>
    <property type="project" value="TreeGrafter"/>
</dbReference>
<protein>
    <submittedName>
        <fullName evidence="3">Transcriptional regulator, AraC family</fullName>
    </submittedName>
</protein>
<dbReference type="PANTHER" id="PTHR47894:SF1">
    <property type="entry name" value="HTH-TYPE TRANSCRIPTIONAL REGULATOR VQSM"/>
    <property type="match status" value="1"/>
</dbReference>
<dbReference type="PATRIC" id="fig|1423779.3.peg.104"/>
<proteinExistence type="predicted"/>
<evidence type="ECO:0000256" key="1">
    <source>
        <dbReference type="ARBA" id="ARBA00023125"/>
    </source>
</evidence>
<evidence type="ECO:0000313" key="4">
    <source>
        <dbReference type="Proteomes" id="UP000050973"/>
    </source>
</evidence>
<dbReference type="GO" id="GO:0003700">
    <property type="term" value="F:DNA-binding transcription factor activity"/>
    <property type="evidence" value="ECO:0007669"/>
    <property type="project" value="InterPro"/>
</dbReference>
<evidence type="ECO:0000313" key="3">
    <source>
        <dbReference type="EMBL" id="KRM16944.1"/>
    </source>
</evidence>
<dbReference type="PANTHER" id="PTHR47894">
    <property type="entry name" value="HTH-TYPE TRANSCRIPTIONAL REGULATOR GADX"/>
    <property type="match status" value="1"/>
</dbReference>
<sequence>MSLLPPFFVKGEFAFMVHLLAKATGREIKPSKVITTFDETAPEIQEYFTIVFSRGSRNSISFRKADLQLPFISENHSLLEYLEPELKKRLAELDVDDSASQRVRNALVELLPRGAATIDDVAPALGVSKRTLQRKLKAEETNFQQQLNATREMLAKNYTEYNDVN</sequence>
<dbReference type="GO" id="GO:0005829">
    <property type="term" value="C:cytosol"/>
    <property type="evidence" value="ECO:0007669"/>
    <property type="project" value="TreeGrafter"/>
</dbReference>
<dbReference type="AlphaFoldDB" id="A0A0R1WGE7"/>
<gene>
    <name evidence="3" type="ORF">FC49_GL000102</name>
</gene>
<dbReference type="Proteomes" id="UP000050973">
    <property type="component" value="Unassembled WGS sequence"/>
</dbReference>
<dbReference type="PROSITE" id="PS01124">
    <property type="entry name" value="HTH_ARAC_FAMILY_2"/>
    <property type="match status" value="1"/>
</dbReference>
<evidence type="ECO:0000259" key="2">
    <source>
        <dbReference type="PROSITE" id="PS01124"/>
    </source>
</evidence>
<feature type="domain" description="HTH araC/xylS-type" evidence="2">
    <location>
        <begin position="101"/>
        <end position="165"/>
    </location>
</feature>
<accession>A0A0R1WGE7</accession>
<dbReference type="Gene3D" id="1.10.10.60">
    <property type="entry name" value="Homeodomain-like"/>
    <property type="match status" value="1"/>
</dbReference>
<dbReference type="InterPro" id="IPR018060">
    <property type="entry name" value="HTH_AraC"/>
</dbReference>
<organism evidence="3 4">
    <name type="scientific">Limosilactobacillus oris DSM 4864</name>
    <dbReference type="NCBI Taxonomy" id="1423779"/>
    <lineage>
        <taxon>Bacteria</taxon>
        <taxon>Bacillati</taxon>
        <taxon>Bacillota</taxon>
        <taxon>Bacilli</taxon>
        <taxon>Lactobacillales</taxon>
        <taxon>Lactobacillaceae</taxon>
        <taxon>Limosilactobacillus</taxon>
    </lineage>
</organism>
<reference evidence="3 4" key="1">
    <citation type="journal article" date="2015" name="Genome Announc.">
        <title>Expanding the biotechnology potential of lactobacilli through comparative genomics of 213 strains and associated genera.</title>
        <authorList>
            <person name="Sun Z."/>
            <person name="Harris H.M."/>
            <person name="McCann A."/>
            <person name="Guo C."/>
            <person name="Argimon S."/>
            <person name="Zhang W."/>
            <person name="Yang X."/>
            <person name="Jeffery I.B."/>
            <person name="Cooney J.C."/>
            <person name="Kagawa T.F."/>
            <person name="Liu W."/>
            <person name="Song Y."/>
            <person name="Salvetti E."/>
            <person name="Wrobel A."/>
            <person name="Rasinkangas P."/>
            <person name="Parkhill J."/>
            <person name="Rea M.C."/>
            <person name="O'Sullivan O."/>
            <person name="Ritari J."/>
            <person name="Douillard F.P."/>
            <person name="Paul Ross R."/>
            <person name="Yang R."/>
            <person name="Briner A.E."/>
            <person name="Felis G.E."/>
            <person name="de Vos W.M."/>
            <person name="Barrangou R."/>
            <person name="Klaenhammer T.R."/>
            <person name="Caufield P.W."/>
            <person name="Cui Y."/>
            <person name="Zhang H."/>
            <person name="O'Toole P.W."/>
        </authorList>
    </citation>
    <scope>NUCLEOTIDE SEQUENCE [LARGE SCALE GENOMIC DNA]</scope>
    <source>
        <strain evidence="3 4">DSM 4864</strain>
    </source>
</reference>